<dbReference type="EMBL" id="JBBMER010000002">
    <property type="protein sequence ID" value="MEQ2378822.1"/>
    <property type="molecule type" value="Genomic_DNA"/>
</dbReference>
<accession>A0ABV1BST9</accession>
<name>A0ABV1BST9_9FIRM</name>
<organism evidence="1 2">
    <name type="scientific">[Lactobacillus] rogosae</name>
    <dbReference type="NCBI Taxonomy" id="706562"/>
    <lineage>
        <taxon>Bacteria</taxon>
        <taxon>Bacillati</taxon>
        <taxon>Bacillota</taxon>
        <taxon>Clostridia</taxon>
        <taxon>Lachnospirales</taxon>
        <taxon>Lachnospiraceae</taxon>
        <taxon>Lachnospira</taxon>
    </lineage>
</organism>
<protein>
    <submittedName>
        <fullName evidence="1">Uncharacterized protein</fullName>
    </submittedName>
</protein>
<dbReference type="RefSeq" id="WP_055307171.1">
    <property type="nucleotide sequence ID" value="NZ_DAWCMB010000398.1"/>
</dbReference>
<reference evidence="1 2" key="1">
    <citation type="submission" date="2024-03" db="EMBL/GenBank/DDBJ databases">
        <title>Human intestinal bacterial collection.</title>
        <authorList>
            <person name="Pauvert C."/>
            <person name="Hitch T.C.A."/>
            <person name="Clavel T."/>
        </authorList>
    </citation>
    <scope>NUCLEOTIDE SEQUENCE [LARGE SCALE GENOMIC DNA]</scope>
    <source>
        <strain evidence="1 2">CLA-AA-H255</strain>
    </source>
</reference>
<keyword evidence="2" id="KW-1185">Reference proteome</keyword>
<comment type="caution">
    <text evidence="1">The sequence shown here is derived from an EMBL/GenBank/DDBJ whole genome shotgun (WGS) entry which is preliminary data.</text>
</comment>
<sequence length="102" mass="12413">MKLTAREWLLLPEAEQMQRGKELSPEECFKLRMELSEVNFTEEEKQKLTKEERERFINPPKRTDEEIEKNNRTTFKVLQNWKILPKDITFEEWIKAGKPLNY</sequence>
<proteinExistence type="predicted"/>
<evidence type="ECO:0000313" key="1">
    <source>
        <dbReference type="EMBL" id="MEQ2378822.1"/>
    </source>
</evidence>
<dbReference type="Proteomes" id="UP001442364">
    <property type="component" value="Unassembled WGS sequence"/>
</dbReference>
<gene>
    <name evidence="1" type="ORF">WMO14_02845</name>
</gene>
<evidence type="ECO:0000313" key="2">
    <source>
        <dbReference type="Proteomes" id="UP001442364"/>
    </source>
</evidence>